<dbReference type="AlphaFoldDB" id="A0ABD2YVF7"/>
<evidence type="ECO:0000256" key="1">
    <source>
        <dbReference type="SAM" id="MobiDB-lite"/>
    </source>
</evidence>
<comment type="caution">
    <text evidence="2">The sequence shown here is derived from an EMBL/GenBank/DDBJ whole genome shotgun (WGS) entry which is preliminary data.</text>
</comment>
<feature type="compositionally biased region" description="Basic and acidic residues" evidence="1">
    <location>
        <begin position="54"/>
        <end position="63"/>
    </location>
</feature>
<evidence type="ECO:0000313" key="2">
    <source>
        <dbReference type="EMBL" id="KAL3509523.1"/>
    </source>
</evidence>
<keyword evidence="3" id="KW-1185">Reference proteome</keyword>
<dbReference type="EMBL" id="JBJUIK010000012">
    <property type="protein sequence ID" value="KAL3509523.1"/>
    <property type="molecule type" value="Genomic_DNA"/>
</dbReference>
<sequence length="97" mass="11067">MLRNIKVQLLNNVQETEEIKTKFQKCDLKTRKAANCVRNSEPFEHAESNALNKPAEDANRNKLKKSEASLRTVIKVNGAETKCIMDIEHEVELTAEQ</sequence>
<name>A0ABD2YVF7_9GENT</name>
<accession>A0ABD2YVF7</accession>
<reference evidence="2 3" key="1">
    <citation type="submission" date="2024-11" db="EMBL/GenBank/DDBJ databases">
        <title>A near-complete genome assembly of Cinchona calisaya.</title>
        <authorList>
            <person name="Lian D.C."/>
            <person name="Zhao X.W."/>
            <person name="Wei L."/>
        </authorList>
    </citation>
    <scope>NUCLEOTIDE SEQUENCE [LARGE SCALE GENOMIC DNA]</scope>
    <source>
        <tissue evidence="2">Nenye</tissue>
    </source>
</reference>
<gene>
    <name evidence="2" type="ORF">ACH5RR_028924</name>
</gene>
<evidence type="ECO:0000313" key="3">
    <source>
        <dbReference type="Proteomes" id="UP001630127"/>
    </source>
</evidence>
<organism evidence="2 3">
    <name type="scientific">Cinchona calisaya</name>
    <dbReference type="NCBI Taxonomy" id="153742"/>
    <lineage>
        <taxon>Eukaryota</taxon>
        <taxon>Viridiplantae</taxon>
        <taxon>Streptophyta</taxon>
        <taxon>Embryophyta</taxon>
        <taxon>Tracheophyta</taxon>
        <taxon>Spermatophyta</taxon>
        <taxon>Magnoliopsida</taxon>
        <taxon>eudicotyledons</taxon>
        <taxon>Gunneridae</taxon>
        <taxon>Pentapetalae</taxon>
        <taxon>asterids</taxon>
        <taxon>lamiids</taxon>
        <taxon>Gentianales</taxon>
        <taxon>Rubiaceae</taxon>
        <taxon>Cinchonoideae</taxon>
        <taxon>Cinchoneae</taxon>
        <taxon>Cinchona</taxon>
    </lineage>
</organism>
<dbReference type="Proteomes" id="UP001630127">
    <property type="component" value="Unassembled WGS sequence"/>
</dbReference>
<proteinExistence type="predicted"/>
<feature type="region of interest" description="Disordered" evidence="1">
    <location>
        <begin position="40"/>
        <end position="63"/>
    </location>
</feature>
<protein>
    <submittedName>
        <fullName evidence="2">Uncharacterized protein</fullName>
    </submittedName>
</protein>